<dbReference type="Gene3D" id="3.40.50.1820">
    <property type="entry name" value="alpha/beta hydrolase"/>
    <property type="match status" value="1"/>
</dbReference>
<dbReference type="InterPro" id="IPR026555">
    <property type="entry name" value="NSL3/Tex30"/>
</dbReference>
<reference evidence="3" key="1">
    <citation type="journal article" date="2023" name="bioRxiv">
        <title>Improved chromosome-level genome assembly for marigold (Tagetes erecta).</title>
        <authorList>
            <person name="Jiang F."/>
            <person name="Yuan L."/>
            <person name="Wang S."/>
            <person name="Wang H."/>
            <person name="Xu D."/>
            <person name="Wang A."/>
            <person name="Fan W."/>
        </authorList>
    </citation>
    <scope>NUCLEOTIDE SEQUENCE</scope>
    <source>
        <strain evidence="3">WSJ</strain>
        <tissue evidence="3">Leaf</tissue>
    </source>
</reference>
<evidence type="ECO:0000313" key="4">
    <source>
        <dbReference type="Proteomes" id="UP001229421"/>
    </source>
</evidence>
<evidence type="ECO:0000256" key="1">
    <source>
        <dbReference type="SAM" id="MobiDB-lite"/>
    </source>
</evidence>
<sequence>MNSKKIECEDVVQQQHALMMIKGPDNTSSLKCNNPVVVFAHGSSASSSSAWMIRWRNLLANALNAVEVVTFDYPYVKRGRKAAPPPEKLVGFHTEIVRKVAAEYPDHPLVLIGKSMGSKISCMVAAEKDIEVSAVVCLGYPLKATRGGIADEPLLQLTVPIMFVQGGNDSFCPLKLLEVVRNKLKAVNNLHVIENADHSFQIANKYLQSIGMTLKEAEESAAEAVAVFVSQMTSEKQLTGWPLQACSGSIFPEHVLMIEACVEDDAADKQKNQRIKSQPRMKKISSAKQKQPTQNTRKRKSSERILKNKLRKSVYDKDGRGLTVDKPVCIDD</sequence>
<feature type="compositionally biased region" description="Basic residues" evidence="1">
    <location>
        <begin position="272"/>
        <end position="285"/>
    </location>
</feature>
<dbReference type="AlphaFoldDB" id="A0AAD8NGJ1"/>
<protein>
    <recommendedName>
        <fullName evidence="2">KANL3/Tex30 alpha/beta hydrolase-like domain-containing protein</fullName>
    </recommendedName>
</protein>
<proteinExistence type="predicted"/>
<feature type="domain" description="KANL3/Tex30 alpha/beta hydrolase-like" evidence="2">
    <location>
        <begin position="35"/>
        <end position="228"/>
    </location>
</feature>
<dbReference type="Pfam" id="PF20408">
    <property type="entry name" value="Abhydrolase_11"/>
    <property type="match status" value="1"/>
</dbReference>
<gene>
    <name evidence="3" type="ORF">QVD17_41214</name>
</gene>
<comment type="caution">
    <text evidence="3">The sequence shown here is derived from an EMBL/GenBank/DDBJ whole genome shotgun (WGS) entry which is preliminary data.</text>
</comment>
<feature type="region of interest" description="Disordered" evidence="1">
    <location>
        <begin position="269"/>
        <end position="312"/>
    </location>
</feature>
<dbReference type="PANTHER" id="PTHR13136">
    <property type="entry name" value="TESTIS DEVELOPMENT PROTEIN PRTD"/>
    <property type="match status" value="1"/>
</dbReference>
<dbReference type="FunFam" id="3.40.50.1820:FF:000207">
    <property type="entry name" value="Alpha/beta-Hydrolases superfamily protein"/>
    <property type="match status" value="1"/>
</dbReference>
<keyword evidence="4" id="KW-1185">Reference proteome</keyword>
<accession>A0AAD8NGJ1</accession>
<organism evidence="3 4">
    <name type="scientific">Tagetes erecta</name>
    <name type="common">African marigold</name>
    <dbReference type="NCBI Taxonomy" id="13708"/>
    <lineage>
        <taxon>Eukaryota</taxon>
        <taxon>Viridiplantae</taxon>
        <taxon>Streptophyta</taxon>
        <taxon>Embryophyta</taxon>
        <taxon>Tracheophyta</taxon>
        <taxon>Spermatophyta</taxon>
        <taxon>Magnoliopsida</taxon>
        <taxon>eudicotyledons</taxon>
        <taxon>Gunneridae</taxon>
        <taxon>Pentapetalae</taxon>
        <taxon>asterids</taxon>
        <taxon>campanulids</taxon>
        <taxon>Asterales</taxon>
        <taxon>Asteraceae</taxon>
        <taxon>Asteroideae</taxon>
        <taxon>Heliantheae alliance</taxon>
        <taxon>Tageteae</taxon>
        <taxon>Tagetes</taxon>
    </lineage>
</organism>
<feature type="compositionally biased region" description="Polar residues" evidence="1">
    <location>
        <begin position="286"/>
        <end position="295"/>
    </location>
</feature>
<dbReference type="PANTHER" id="PTHR13136:SF13">
    <property type="entry name" value="KAT8 REGULATORY NSL COMPLEX SUBUNIT 3_TESTIS-EXPRESSED SEQUENCE 30 PROTEIN"/>
    <property type="match status" value="1"/>
</dbReference>
<dbReference type="InterPro" id="IPR046879">
    <property type="entry name" value="KANL3/Tex30_Abhydrolase"/>
</dbReference>
<dbReference type="InterPro" id="IPR029058">
    <property type="entry name" value="AB_hydrolase_fold"/>
</dbReference>
<evidence type="ECO:0000259" key="2">
    <source>
        <dbReference type="Pfam" id="PF20408"/>
    </source>
</evidence>
<dbReference type="EMBL" id="JAUHHV010000011">
    <property type="protein sequence ID" value="KAK1408994.1"/>
    <property type="molecule type" value="Genomic_DNA"/>
</dbReference>
<feature type="compositionally biased region" description="Basic residues" evidence="1">
    <location>
        <begin position="296"/>
        <end position="312"/>
    </location>
</feature>
<name>A0AAD8NGJ1_TARER</name>
<dbReference type="Proteomes" id="UP001229421">
    <property type="component" value="Unassembled WGS sequence"/>
</dbReference>
<dbReference type="SUPFAM" id="SSF53474">
    <property type="entry name" value="alpha/beta-Hydrolases"/>
    <property type="match status" value="1"/>
</dbReference>
<evidence type="ECO:0000313" key="3">
    <source>
        <dbReference type="EMBL" id="KAK1408994.1"/>
    </source>
</evidence>